<feature type="transmembrane region" description="Helical" evidence="5">
    <location>
        <begin position="293"/>
        <end position="314"/>
    </location>
</feature>
<evidence type="ECO:0000259" key="6">
    <source>
        <dbReference type="Pfam" id="PF00916"/>
    </source>
</evidence>
<evidence type="ECO:0000256" key="3">
    <source>
        <dbReference type="ARBA" id="ARBA00022989"/>
    </source>
</evidence>
<dbReference type="AlphaFoldDB" id="A0A430AI03"/>
<organism evidence="7 8">
    <name type="scientific">Vagococcus entomophilus</name>
    <dbReference type="NCBI Taxonomy" id="1160095"/>
    <lineage>
        <taxon>Bacteria</taxon>
        <taxon>Bacillati</taxon>
        <taxon>Bacillota</taxon>
        <taxon>Bacilli</taxon>
        <taxon>Lactobacillales</taxon>
        <taxon>Enterococcaceae</taxon>
        <taxon>Vagococcus</taxon>
    </lineage>
</organism>
<proteinExistence type="predicted"/>
<comment type="caution">
    <text evidence="7">The sequence shown here is derived from an EMBL/GenBank/DDBJ whole genome shotgun (WGS) entry which is preliminary data.</text>
</comment>
<keyword evidence="3 5" id="KW-1133">Transmembrane helix</keyword>
<feature type="transmembrane region" description="Helical" evidence="5">
    <location>
        <begin position="350"/>
        <end position="383"/>
    </location>
</feature>
<dbReference type="OrthoDB" id="9771198at2"/>
<dbReference type="EMBL" id="NGJZ01000001">
    <property type="protein sequence ID" value="RSU07710.1"/>
    <property type="molecule type" value="Genomic_DNA"/>
</dbReference>
<dbReference type="PANTHER" id="PTHR43310">
    <property type="entry name" value="SULFATE TRANSPORTER YBAR-RELATED"/>
    <property type="match status" value="1"/>
</dbReference>
<dbReference type="RefSeq" id="WP_126821620.1">
    <property type="nucleotide sequence ID" value="NZ_JBHLWU010000001.1"/>
</dbReference>
<dbReference type="InterPro" id="IPR052706">
    <property type="entry name" value="Membrane-Transporter-like"/>
</dbReference>
<evidence type="ECO:0000256" key="5">
    <source>
        <dbReference type="SAM" id="Phobius"/>
    </source>
</evidence>
<feature type="domain" description="SLC26A/SulP transporter" evidence="6">
    <location>
        <begin position="152"/>
        <end position="355"/>
    </location>
</feature>
<evidence type="ECO:0000256" key="4">
    <source>
        <dbReference type="ARBA" id="ARBA00023136"/>
    </source>
</evidence>
<accession>A0A430AI03</accession>
<dbReference type="Proteomes" id="UP000288669">
    <property type="component" value="Unassembled WGS sequence"/>
</dbReference>
<dbReference type="Pfam" id="PF00916">
    <property type="entry name" value="Sulfate_transp"/>
    <property type="match status" value="2"/>
</dbReference>
<evidence type="ECO:0000256" key="2">
    <source>
        <dbReference type="ARBA" id="ARBA00022692"/>
    </source>
</evidence>
<feature type="transmembrane region" description="Helical" evidence="5">
    <location>
        <begin position="20"/>
        <end position="41"/>
    </location>
</feature>
<feature type="transmembrane region" description="Helical" evidence="5">
    <location>
        <begin position="89"/>
        <end position="109"/>
    </location>
</feature>
<evidence type="ECO:0000313" key="7">
    <source>
        <dbReference type="EMBL" id="RSU07710.1"/>
    </source>
</evidence>
<sequence length="386" mass="40996">MLSKIKKENFGVVFRRDSLAGMVTSVALIPEVVGFAIIAGIPPLKAIAASIILVIVLSFVGGRPAMVSAAAGSMALVMASLIKNHGLEYMVAASLFTGVIQVLLGIFGIHKLVRYVPESVMKGFVNSLAIIIFISQAQQLVGKNIASYFMVAIAIFMMYLLPKWTTQVPAGLFVIVGMTLFSSTMGVHVQTIGDLGGLKGNLFEFGFPQVPATLDTIITILPYACALALVGLLESLLTQPIIDEMTATSSNPKQEVIGQGIGNTFSSLFGGQAGCAMIGQAIINVTSGGRTRVSTLVTGLSLLFMVLLAPGILLQIPTPALIGIMMVVALNTFSFDSFRFMRENSLRDSVVLLVTTILVVVTHNLAIGILVGVALHFAINWFFKKT</sequence>
<feature type="transmembrane region" description="Helical" evidence="5">
    <location>
        <begin position="47"/>
        <end position="77"/>
    </location>
</feature>
<comment type="subcellular location">
    <subcellularLocation>
        <location evidence="1">Membrane</location>
        <topology evidence="1">Multi-pass membrane protein</topology>
    </subcellularLocation>
</comment>
<protein>
    <submittedName>
        <fullName evidence="7">Sulfate permease</fullName>
    </submittedName>
</protein>
<feature type="domain" description="SLC26A/SulP transporter" evidence="6">
    <location>
        <begin position="14"/>
        <end position="144"/>
    </location>
</feature>
<keyword evidence="2 5" id="KW-0812">Transmembrane</keyword>
<feature type="transmembrane region" description="Helical" evidence="5">
    <location>
        <begin position="145"/>
        <end position="162"/>
    </location>
</feature>
<feature type="transmembrane region" description="Helical" evidence="5">
    <location>
        <begin position="168"/>
        <end position="189"/>
    </location>
</feature>
<keyword evidence="4 5" id="KW-0472">Membrane</keyword>
<name>A0A430AI03_9ENTE</name>
<gene>
    <name evidence="7" type="ORF">CBF30_00265</name>
</gene>
<dbReference type="GO" id="GO:0016020">
    <property type="term" value="C:membrane"/>
    <property type="evidence" value="ECO:0007669"/>
    <property type="project" value="UniProtKB-SubCell"/>
</dbReference>
<keyword evidence="8" id="KW-1185">Reference proteome</keyword>
<dbReference type="PANTHER" id="PTHR43310:SF1">
    <property type="entry name" value="SULFATE TRANSPORTER YBAR-RELATED"/>
    <property type="match status" value="1"/>
</dbReference>
<feature type="transmembrane region" description="Helical" evidence="5">
    <location>
        <begin position="320"/>
        <end position="338"/>
    </location>
</feature>
<dbReference type="InterPro" id="IPR011547">
    <property type="entry name" value="SLC26A/SulP_dom"/>
</dbReference>
<evidence type="ECO:0000313" key="8">
    <source>
        <dbReference type="Proteomes" id="UP000288669"/>
    </source>
</evidence>
<reference evidence="7 8" key="1">
    <citation type="submission" date="2017-05" db="EMBL/GenBank/DDBJ databases">
        <title>Vagococcus spp. assemblies.</title>
        <authorList>
            <person name="Gulvik C.A."/>
        </authorList>
    </citation>
    <scope>NUCLEOTIDE SEQUENCE [LARGE SCALE GENOMIC DNA]</scope>
    <source>
        <strain evidence="7 8">DSM 24756</strain>
    </source>
</reference>
<evidence type="ECO:0000256" key="1">
    <source>
        <dbReference type="ARBA" id="ARBA00004141"/>
    </source>
</evidence>